<dbReference type="AlphaFoldDB" id="A0A1B7NHB6"/>
<sequence length="145" mass="16029">MRSQPIPHPFRWNDPGILVKLYTVCLTGFGKAQWVNTGPLMRTLDPLEYTVCAPEVILQVDCGVNVEIWSLGCMTFKLLTGYCLAHPQASQTYRDHLVTIAKFTAEDVSDELLAKFRMRVSAIFSCDLPEAGVASAVAFIRACCG</sequence>
<proteinExistence type="predicted"/>
<dbReference type="Gene3D" id="1.10.510.10">
    <property type="entry name" value="Transferase(Phosphotransferase) domain 1"/>
    <property type="match status" value="1"/>
</dbReference>
<dbReference type="InParanoid" id="A0A1B7NHB6"/>
<evidence type="ECO:0008006" key="3">
    <source>
        <dbReference type="Google" id="ProtNLM"/>
    </source>
</evidence>
<gene>
    <name evidence="1" type="ORF">K503DRAFT_498670</name>
</gene>
<protein>
    <recommendedName>
        <fullName evidence="3">Protein kinase domain-containing protein</fullName>
    </recommendedName>
</protein>
<dbReference type="STRING" id="1314800.A0A1B7NHB6"/>
<organism evidence="1 2">
    <name type="scientific">Rhizopogon vinicolor AM-OR11-026</name>
    <dbReference type="NCBI Taxonomy" id="1314800"/>
    <lineage>
        <taxon>Eukaryota</taxon>
        <taxon>Fungi</taxon>
        <taxon>Dikarya</taxon>
        <taxon>Basidiomycota</taxon>
        <taxon>Agaricomycotina</taxon>
        <taxon>Agaricomycetes</taxon>
        <taxon>Agaricomycetidae</taxon>
        <taxon>Boletales</taxon>
        <taxon>Suillineae</taxon>
        <taxon>Rhizopogonaceae</taxon>
        <taxon>Rhizopogon</taxon>
    </lineage>
</organism>
<evidence type="ECO:0000313" key="1">
    <source>
        <dbReference type="EMBL" id="OAX44200.1"/>
    </source>
</evidence>
<dbReference type="Proteomes" id="UP000092154">
    <property type="component" value="Unassembled WGS sequence"/>
</dbReference>
<dbReference type="EMBL" id="KV448127">
    <property type="protein sequence ID" value="OAX44200.1"/>
    <property type="molecule type" value="Genomic_DNA"/>
</dbReference>
<name>A0A1B7NHB6_9AGAM</name>
<dbReference type="SUPFAM" id="SSF56112">
    <property type="entry name" value="Protein kinase-like (PK-like)"/>
    <property type="match status" value="1"/>
</dbReference>
<dbReference type="InterPro" id="IPR011009">
    <property type="entry name" value="Kinase-like_dom_sf"/>
</dbReference>
<keyword evidence="2" id="KW-1185">Reference proteome</keyword>
<reference evidence="1 2" key="1">
    <citation type="submission" date="2016-06" db="EMBL/GenBank/DDBJ databases">
        <title>Comparative genomics of the ectomycorrhizal sister species Rhizopogon vinicolor and Rhizopogon vesiculosus (Basidiomycota: Boletales) reveals a divergence of the mating type B locus.</title>
        <authorList>
            <consortium name="DOE Joint Genome Institute"/>
            <person name="Mujic A.B."/>
            <person name="Kuo A."/>
            <person name="Tritt A."/>
            <person name="Lipzen A."/>
            <person name="Chen C."/>
            <person name="Johnson J."/>
            <person name="Sharma A."/>
            <person name="Barry K."/>
            <person name="Grigoriev I.V."/>
            <person name="Spatafora J.W."/>
        </authorList>
    </citation>
    <scope>NUCLEOTIDE SEQUENCE [LARGE SCALE GENOMIC DNA]</scope>
    <source>
        <strain evidence="1 2">AM-OR11-026</strain>
    </source>
</reference>
<evidence type="ECO:0000313" key="2">
    <source>
        <dbReference type="Proteomes" id="UP000092154"/>
    </source>
</evidence>
<accession>A0A1B7NHB6</accession>
<dbReference type="OrthoDB" id="5979581at2759"/>